<evidence type="ECO:0000256" key="4">
    <source>
        <dbReference type="ARBA" id="ARBA00022705"/>
    </source>
</evidence>
<keyword evidence="6" id="KW-0539">Nucleus</keyword>
<dbReference type="STRING" id="931890.G8JQE0"/>
<dbReference type="GeneID" id="11472049"/>
<comment type="subcellular location">
    <subcellularLocation>
        <location evidence="1">Nucleus</location>
    </subcellularLocation>
</comment>
<dbReference type="PANTHER" id="PTHR12708:SF0">
    <property type="entry name" value="DNA POLYMERASE EPSILON SUBUNIT 2"/>
    <property type="match status" value="1"/>
</dbReference>
<evidence type="ECO:0000256" key="3">
    <source>
        <dbReference type="ARBA" id="ARBA00016011"/>
    </source>
</evidence>
<dbReference type="InterPro" id="IPR016266">
    <property type="entry name" value="POLE2"/>
</dbReference>
<evidence type="ECO:0000313" key="9">
    <source>
        <dbReference type="EMBL" id="AET38503.1"/>
    </source>
</evidence>
<dbReference type="OrthoDB" id="10254730at2759"/>
<dbReference type="GO" id="GO:0045005">
    <property type="term" value="P:DNA-templated DNA replication maintenance of fidelity"/>
    <property type="evidence" value="ECO:0007669"/>
    <property type="project" value="EnsemblFungi"/>
</dbReference>
<dbReference type="FunCoup" id="G8JQE0">
    <property type="interactions" value="762"/>
</dbReference>
<gene>
    <name evidence="9" type="ordered locus">Ecym_2806</name>
</gene>
<dbReference type="GO" id="GO:0008622">
    <property type="term" value="C:epsilon DNA polymerase complex"/>
    <property type="evidence" value="ECO:0007669"/>
    <property type="project" value="EnsemblFungi"/>
</dbReference>
<protein>
    <recommendedName>
        <fullName evidence="3">DNA polymerase epsilon subunit B</fullName>
    </recommendedName>
    <alternativeName>
        <fullName evidence="7">DNA polymerase II subunit 2</fullName>
    </alternativeName>
</protein>
<evidence type="ECO:0000256" key="2">
    <source>
        <dbReference type="ARBA" id="ARBA00009560"/>
    </source>
</evidence>
<dbReference type="InParanoid" id="G8JQE0"/>
<dbReference type="GO" id="GO:0003887">
    <property type="term" value="F:DNA-directed DNA polymerase activity"/>
    <property type="evidence" value="ECO:0007669"/>
    <property type="project" value="EnsemblFungi"/>
</dbReference>
<dbReference type="GO" id="GO:0043596">
    <property type="term" value="C:nuclear replication fork"/>
    <property type="evidence" value="ECO:0007669"/>
    <property type="project" value="EnsemblFungi"/>
</dbReference>
<dbReference type="GO" id="GO:0042276">
    <property type="term" value="P:error-prone translesion synthesis"/>
    <property type="evidence" value="ECO:0007669"/>
    <property type="project" value="EnsemblFungi"/>
</dbReference>
<dbReference type="GO" id="GO:0005737">
    <property type="term" value="C:cytoplasm"/>
    <property type="evidence" value="ECO:0007669"/>
    <property type="project" value="EnsemblFungi"/>
</dbReference>
<evidence type="ECO:0000259" key="8">
    <source>
        <dbReference type="Pfam" id="PF04042"/>
    </source>
</evidence>
<dbReference type="Pfam" id="PF04042">
    <property type="entry name" value="DNA_pol_E_B"/>
    <property type="match status" value="1"/>
</dbReference>
<evidence type="ECO:0000313" key="10">
    <source>
        <dbReference type="Proteomes" id="UP000006790"/>
    </source>
</evidence>
<organism evidence="9 10">
    <name type="scientific">Eremothecium cymbalariae (strain CBS 270.75 / DBVPG 7215 / KCTC 17166 / NRRL Y-17582)</name>
    <name type="common">Yeast</name>
    <dbReference type="NCBI Taxonomy" id="931890"/>
    <lineage>
        <taxon>Eukaryota</taxon>
        <taxon>Fungi</taxon>
        <taxon>Dikarya</taxon>
        <taxon>Ascomycota</taxon>
        <taxon>Saccharomycotina</taxon>
        <taxon>Saccharomycetes</taxon>
        <taxon>Saccharomycetales</taxon>
        <taxon>Saccharomycetaceae</taxon>
        <taxon>Eremothecium</taxon>
    </lineage>
</organism>
<dbReference type="KEGG" id="erc:Ecym_2806"/>
<dbReference type="RefSeq" id="XP_003645320.1">
    <property type="nucleotide sequence ID" value="XM_003645272.1"/>
</dbReference>
<evidence type="ECO:0000256" key="6">
    <source>
        <dbReference type="ARBA" id="ARBA00023242"/>
    </source>
</evidence>
<sequence length="713" mass="80868">MDKGSTLPVEISPQLLRPLAYRLLSKKYGLNIKSDGLASLAKFIGSTFGMTWKRSPESLKFLEKFATVWREQERGLFVDAQGVEEVIKELIERNKAAQEQRRLCVKSVVAPESVKPKTLDAFLKSKPKNASAEDVDIVSVREDTQPDLQPVKDITGDVVMDLSDDANYSAENDASAASNDELNWSDYFKIINSFSQQRFTYDAVKKRFRFVRPKEMQNLKSSFISKLKIPTVESGIPLFSTRYHLVKERVLRNENFQNGDTYNPLSSMAQLENQLKGSNLNLGSSVYMSITQIKNLLGRDGKNFLLLGVLRKNSKGVWLLEDPSGQVDLDISEAIPTKGSYYVPGCILLAEGIYSRNMFHVSSITHPPGERREVTLDAIGNLDMLGIHELSSEHYIARLDRDLKIRLHYLEKELTDHRFVLLGGNIFLDEVNTFDALTKVFKVLNADPPTVIVLNGSFNSTPLHPSMTSKNISSTTTYKNNFDALASLLSNYERLINECTFIFIPGPNDPWSSMVTSGVPGLLPQKEIPINFVSRVNRICRHVFWGSTPTRVAYLSQEILLTRDDICTRFKRNNVIFPITEAEKMEQYLTLQKELQDEDHDPDLSISQLIKSRDQLPASVQESRKIVKTLLDQQHLSPFISQIRPTIWDLDHTLHLLPIPSTLVICDVTTCQYDVTYNGCKTINPGVFIHRRTAHYVEFIPSLRKTIKEEVPF</sequence>
<reference evidence="10" key="1">
    <citation type="journal article" date="2012" name="G3 (Bethesda)">
        <title>Pichia sorbitophila, an interspecies yeast hybrid reveals early steps of genome resolution following polyploidization.</title>
        <authorList>
            <person name="Leh Louis V."/>
            <person name="Despons L."/>
            <person name="Friedrich A."/>
            <person name="Martin T."/>
            <person name="Durrens P."/>
            <person name="Casaregola S."/>
            <person name="Neuveglise C."/>
            <person name="Fairhead C."/>
            <person name="Marck C."/>
            <person name="Cruz J.A."/>
            <person name="Straub M.L."/>
            <person name="Kugler V."/>
            <person name="Sacerdot C."/>
            <person name="Uzunov Z."/>
            <person name="Thierry A."/>
            <person name="Weiss S."/>
            <person name="Bleykasten C."/>
            <person name="De Montigny J."/>
            <person name="Jacques N."/>
            <person name="Jung P."/>
            <person name="Lemaire M."/>
            <person name="Mallet S."/>
            <person name="Morel G."/>
            <person name="Richard G.F."/>
            <person name="Sarkar A."/>
            <person name="Savel G."/>
            <person name="Schacherer J."/>
            <person name="Seret M.L."/>
            <person name="Talla E."/>
            <person name="Samson G."/>
            <person name="Jubin C."/>
            <person name="Poulain J."/>
            <person name="Vacherie B."/>
            <person name="Barbe V."/>
            <person name="Pelletier E."/>
            <person name="Sherman D.J."/>
            <person name="Westhof E."/>
            <person name="Weissenbach J."/>
            <person name="Baret P.V."/>
            <person name="Wincker P."/>
            <person name="Gaillardin C."/>
            <person name="Dujon B."/>
            <person name="Souciet J.L."/>
        </authorList>
    </citation>
    <scope>NUCLEOTIDE SEQUENCE [LARGE SCALE GENOMIC DNA]</scope>
    <source>
        <strain evidence="10">CBS 270.75 / DBVPG 7215 / KCTC 17166 / NRRL Y-17582</strain>
    </source>
</reference>
<evidence type="ECO:0000256" key="1">
    <source>
        <dbReference type="ARBA" id="ARBA00004123"/>
    </source>
</evidence>
<evidence type="ECO:0000256" key="7">
    <source>
        <dbReference type="ARBA" id="ARBA00032930"/>
    </source>
</evidence>
<feature type="domain" description="DNA polymerase alpha/delta/epsilon subunit B" evidence="8">
    <location>
        <begin position="420"/>
        <end position="672"/>
    </location>
</feature>
<keyword evidence="5" id="KW-0238">DNA-binding</keyword>
<dbReference type="GO" id="GO:0030337">
    <property type="term" value="F:DNA polymerase processivity factor activity"/>
    <property type="evidence" value="ECO:0007669"/>
    <property type="project" value="EnsemblFungi"/>
</dbReference>
<dbReference type="GO" id="GO:0003697">
    <property type="term" value="F:single-stranded DNA binding"/>
    <property type="evidence" value="ECO:0007669"/>
    <property type="project" value="EnsemblFungi"/>
</dbReference>
<proteinExistence type="inferred from homology"/>
<accession>G8JQE0</accession>
<keyword evidence="10" id="KW-1185">Reference proteome</keyword>
<name>G8JQE0_ERECY</name>
<dbReference type="Proteomes" id="UP000006790">
    <property type="component" value="Chromosome 2"/>
</dbReference>
<dbReference type="InterPro" id="IPR007185">
    <property type="entry name" value="DNA_pol_a/d/e_bsu"/>
</dbReference>
<dbReference type="OMA" id="PEDGAWF"/>
<evidence type="ECO:0000256" key="5">
    <source>
        <dbReference type="ARBA" id="ARBA00023125"/>
    </source>
</evidence>
<comment type="similarity">
    <text evidence="2">Belongs to the DNA polymerase epsilon subunit B family.</text>
</comment>
<dbReference type="eggNOG" id="KOG3818">
    <property type="taxonomic scope" value="Eukaryota"/>
</dbReference>
<dbReference type="GO" id="GO:0003690">
    <property type="term" value="F:double-stranded DNA binding"/>
    <property type="evidence" value="ECO:0007669"/>
    <property type="project" value="EnsemblFungi"/>
</dbReference>
<dbReference type="PANTHER" id="PTHR12708">
    <property type="entry name" value="DNA POLYMERASE EPSILON SUBUNIT B"/>
    <property type="match status" value="1"/>
</dbReference>
<keyword evidence="4" id="KW-0235">DNA replication</keyword>
<dbReference type="HOGENOM" id="CLU_010628_1_0_1"/>
<dbReference type="AlphaFoldDB" id="G8JQE0"/>
<dbReference type="EMBL" id="CP002498">
    <property type="protein sequence ID" value="AET38503.1"/>
    <property type="molecule type" value="Genomic_DNA"/>
</dbReference>